<feature type="active site" description="Nucleophile" evidence="5">
    <location>
        <position position="223"/>
    </location>
</feature>
<dbReference type="STRING" id="431595.K3X096"/>
<dbReference type="Gene3D" id="3.60.20.30">
    <property type="entry name" value="(Glycosyl)asparaginase"/>
    <property type="match status" value="1"/>
</dbReference>
<sequence>MARKQSRAPSLRILALLVVATALRAVHCAHAAAVVINTWPFANATRVAFAALTASSPQQHLDAITVGCNRCEVEQCDFTVGYGGSPDTNGETTLDAMILDGTTMDMGAVAQLRRIKAAIHVARAVLHHTSHSILAGDGALEFAKMMGFQEESLVTPYSRALHAEWKQQHCQPNYFRNVVPAQNSSCPPFKPAGWGNDSAMYASSPDEEQQRVQALVTQQNHDTIGMVVLDTKGDMAAGTSSNGANHKVAGRVGDAAVPGAGAYVDSAIGGAAATGDGDVMMRFLPSFHAVQEMAKGVHPRVACERALVRIASKYPHFKGGMVCLNRMGEFGGAGHGWNFSFTVQATGMSEPTVVHVDSIALA</sequence>
<dbReference type="OMA" id="YKPIINI"/>
<keyword evidence="10" id="KW-1185">Reference proteome</keyword>
<evidence type="ECO:0000313" key="9">
    <source>
        <dbReference type="EnsemblProtists" id="PYU1_T010645"/>
    </source>
</evidence>
<keyword evidence="4" id="KW-0068">Autocatalytic cleavage</keyword>
<comment type="similarity">
    <text evidence="1">Belongs to the Ntn-hydrolase family.</text>
</comment>
<reference evidence="10" key="2">
    <citation type="submission" date="2010-04" db="EMBL/GenBank/DDBJ databases">
        <authorList>
            <person name="Buell R."/>
            <person name="Hamilton J."/>
            <person name="Hostetler J."/>
        </authorList>
    </citation>
    <scope>NUCLEOTIDE SEQUENCE [LARGE SCALE GENOMIC DNA]</scope>
    <source>
        <strain evidence="10">DAOM:BR144</strain>
    </source>
</reference>
<evidence type="ECO:0000256" key="6">
    <source>
        <dbReference type="PIRSR" id="PIRSR600246-2"/>
    </source>
</evidence>
<dbReference type="InterPro" id="IPR000246">
    <property type="entry name" value="Peptidase_T2"/>
</dbReference>
<dbReference type="FunFam" id="3.60.20.30:FF:000003">
    <property type="entry name" value="N(4)-(Beta-N-acetylglucosaminyl)-L-asparaginase isoform X1"/>
    <property type="match status" value="1"/>
</dbReference>
<dbReference type="GO" id="GO:0005737">
    <property type="term" value="C:cytoplasm"/>
    <property type="evidence" value="ECO:0007669"/>
    <property type="project" value="TreeGrafter"/>
</dbReference>
<evidence type="ECO:0000256" key="3">
    <source>
        <dbReference type="ARBA" id="ARBA00022801"/>
    </source>
</evidence>
<evidence type="ECO:0000256" key="2">
    <source>
        <dbReference type="ARBA" id="ARBA00022670"/>
    </source>
</evidence>
<dbReference type="GO" id="GO:0008233">
    <property type="term" value="F:peptidase activity"/>
    <property type="evidence" value="ECO:0007669"/>
    <property type="project" value="UniProtKB-KW"/>
</dbReference>
<dbReference type="PANTHER" id="PTHR10188:SF6">
    <property type="entry name" value="N(4)-(BETA-N-ACETYLGLUCOSAMINYL)-L-ASPARAGINASE"/>
    <property type="match status" value="1"/>
</dbReference>
<evidence type="ECO:0000256" key="1">
    <source>
        <dbReference type="ARBA" id="ARBA00010872"/>
    </source>
</evidence>
<dbReference type="HOGENOM" id="CLU_021603_0_0_1"/>
<keyword evidence="8" id="KW-0732">Signal</keyword>
<feature type="binding site" evidence="6">
    <location>
        <begin position="251"/>
        <end position="254"/>
    </location>
    <ligand>
        <name>substrate</name>
    </ligand>
</feature>
<feature type="signal peptide" evidence="8">
    <location>
        <begin position="1"/>
        <end position="31"/>
    </location>
</feature>
<feature type="site" description="Cleavage; by autolysis" evidence="7">
    <location>
        <begin position="222"/>
        <end position="223"/>
    </location>
</feature>
<dbReference type="GO" id="GO:0003948">
    <property type="term" value="F:N4-(beta-N-acetylglucosaminyl)-L-asparaginase activity"/>
    <property type="evidence" value="ECO:0007669"/>
    <property type="project" value="UniProtKB-ARBA"/>
</dbReference>
<dbReference type="Pfam" id="PF01112">
    <property type="entry name" value="Asparaginase_2"/>
    <property type="match status" value="1"/>
</dbReference>
<evidence type="ECO:0000256" key="5">
    <source>
        <dbReference type="PIRSR" id="PIRSR600246-1"/>
    </source>
</evidence>
<dbReference type="eggNOG" id="KOG1593">
    <property type="taxonomic scope" value="Eukaryota"/>
</dbReference>
<accession>K3X096</accession>
<evidence type="ECO:0000313" key="10">
    <source>
        <dbReference type="Proteomes" id="UP000019132"/>
    </source>
</evidence>
<evidence type="ECO:0000256" key="4">
    <source>
        <dbReference type="ARBA" id="ARBA00022813"/>
    </source>
</evidence>
<feature type="binding site" evidence="6">
    <location>
        <begin position="274"/>
        <end position="277"/>
    </location>
    <ligand>
        <name>substrate</name>
    </ligand>
</feature>
<dbReference type="PANTHER" id="PTHR10188">
    <property type="entry name" value="L-ASPARAGINASE"/>
    <property type="match status" value="1"/>
</dbReference>
<reference evidence="10" key="1">
    <citation type="journal article" date="2010" name="Genome Biol.">
        <title>Genome sequence of the necrotrophic plant pathogen Pythium ultimum reveals original pathogenicity mechanisms and effector repertoire.</title>
        <authorList>
            <person name="Levesque C.A."/>
            <person name="Brouwer H."/>
            <person name="Cano L."/>
            <person name="Hamilton J.P."/>
            <person name="Holt C."/>
            <person name="Huitema E."/>
            <person name="Raffaele S."/>
            <person name="Robideau G.P."/>
            <person name="Thines M."/>
            <person name="Win J."/>
            <person name="Zerillo M.M."/>
            <person name="Beakes G.W."/>
            <person name="Boore J.L."/>
            <person name="Busam D."/>
            <person name="Dumas B."/>
            <person name="Ferriera S."/>
            <person name="Fuerstenberg S.I."/>
            <person name="Gachon C.M."/>
            <person name="Gaulin E."/>
            <person name="Govers F."/>
            <person name="Grenville-Briggs L."/>
            <person name="Horner N."/>
            <person name="Hostetler J."/>
            <person name="Jiang R.H."/>
            <person name="Johnson J."/>
            <person name="Krajaejun T."/>
            <person name="Lin H."/>
            <person name="Meijer H.J."/>
            <person name="Moore B."/>
            <person name="Morris P."/>
            <person name="Phuntmart V."/>
            <person name="Puiu D."/>
            <person name="Shetty J."/>
            <person name="Stajich J.E."/>
            <person name="Tripathy S."/>
            <person name="Wawra S."/>
            <person name="van West P."/>
            <person name="Whitty B.R."/>
            <person name="Coutinho P.M."/>
            <person name="Henrissat B."/>
            <person name="Martin F."/>
            <person name="Thomas P.D."/>
            <person name="Tyler B.M."/>
            <person name="De Vries R.P."/>
            <person name="Kamoun S."/>
            <person name="Yandell M."/>
            <person name="Tisserat N."/>
            <person name="Buell C.R."/>
        </authorList>
    </citation>
    <scope>NUCLEOTIDE SEQUENCE</scope>
    <source>
        <strain evidence="10">DAOM:BR144</strain>
    </source>
</reference>
<proteinExistence type="inferred from homology"/>
<evidence type="ECO:0008006" key="11">
    <source>
        <dbReference type="Google" id="ProtNLM"/>
    </source>
</evidence>
<keyword evidence="2" id="KW-0645">Protease</keyword>
<dbReference type="EnsemblProtists" id="PYU1_T010645">
    <property type="protein sequence ID" value="PYU1_T010645"/>
    <property type="gene ID" value="PYU1_G010622"/>
</dbReference>
<evidence type="ECO:0000256" key="7">
    <source>
        <dbReference type="PIRSR" id="PIRSR600246-3"/>
    </source>
</evidence>
<feature type="chain" id="PRO_5003872666" description="N(4)-(Beta-N-acetylglucosaminyl)-L-asparaginase" evidence="8">
    <location>
        <begin position="32"/>
        <end position="362"/>
    </location>
</feature>
<dbReference type="EMBL" id="GL376596">
    <property type="status" value="NOT_ANNOTATED_CDS"/>
    <property type="molecule type" value="Genomic_DNA"/>
</dbReference>
<name>K3X096_GLOUD</name>
<organism evidence="9 10">
    <name type="scientific">Globisporangium ultimum (strain ATCC 200006 / CBS 805.95 / DAOM BR144)</name>
    <name type="common">Pythium ultimum</name>
    <dbReference type="NCBI Taxonomy" id="431595"/>
    <lineage>
        <taxon>Eukaryota</taxon>
        <taxon>Sar</taxon>
        <taxon>Stramenopiles</taxon>
        <taxon>Oomycota</taxon>
        <taxon>Peronosporomycetes</taxon>
        <taxon>Pythiales</taxon>
        <taxon>Pythiaceae</taxon>
        <taxon>Globisporangium</taxon>
    </lineage>
</organism>
<dbReference type="SUPFAM" id="SSF56235">
    <property type="entry name" value="N-terminal nucleophile aminohydrolases (Ntn hydrolases)"/>
    <property type="match status" value="1"/>
</dbReference>
<dbReference type="CDD" id="cd04513">
    <property type="entry name" value="Glycosylasparaginase"/>
    <property type="match status" value="1"/>
</dbReference>
<dbReference type="AlphaFoldDB" id="K3X096"/>
<keyword evidence="3" id="KW-0378">Hydrolase</keyword>
<reference evidence="9" key="3">
    <citation type="submission" date="2015-02" db="UniProtKB">
        <authorList>
            <consortium name="EnsemblProtists"/>
        </authorList>
    </citation>
    <scope>IDENTIFICATION</scope>
    <source>
        <strain evidence="9">DAOM BR144</strain>
    </source>
</reference>
<dbReference type="InParanoid" id="K3X096"/>
<dbReference type="VEuPathDB" id="FungiDB:PYU1_G010622"/>
<dbReference type="Proteomes" id="UP000019132">
    <property type="component" value="Unassembled WGS sequence"/>
</dbReference>
<dbReference type="GO" id="GO:0006508">
    <property type="term" value="P:proteolysis"/>
    <property type="evidence" value="ECO:0007669"/>
    <property type="project" value="UniProtKB-KW"/>
</dbReference>
<protein>
    <recommendedName>
        <fullName evidence="11">N(4)-(Beta-N-acetylglucosaminyl)-L-asparaginase</fullName>
    </recommendedName>
</protein>
<evidence type="ECO:0000256" key="8">
    <source>
        <dbReference type="SAM" id="SignalP"/>
    </source>
</evidence>
<dbReference type="InterPro" id="IPR029055">
    <property type="entry name" value="Ntn_hydrolases_N"/>
</dbReference>